<keyword evidence="2 10" id="KW-0813">Transport</keyword>
<dbReference type="GO" id="GO:0044718">
    <property type="term" value="P:siderophore transmembrane transport"/>
    <property type="evidence" value="ECO:0007669"/>
    <property type="project" value="TreeGrafter"/>
</dbReference>
<feature type="domain" description="TonB-dependent receptor-like beta-barrel" evidence="13">
    <location>
        <begin position="376"/>
        <end position="806"/>
    </location>
</feature>
<gene>
    <name evidence="15" type="ORF">J421_3728</name>
</gene>
<feature type="signal peptide" evidence="12">
    <location>
        <begin position="1"/>
        <end position="37"/>
    </location>
</feature>
<dbReference type="InterPro" id="IPR000531">
    <property type="entry name" value="Beta-barrel_TonB"/>
</dbReference>
<keyword evidence="9 10" id="KW-0998">Cell outer membrane</keyword>
<protein>
    <submittedName>
        <fullName evidence="15">TonB-dependent receptor plug</fullName>
    </submittedName>
</protein>
<keyword evidence="5 12" id="KW-0732">Signal</keyword>
<dbReference type="Gene3D" id="2.170.130.10">
    <property type="entry name" value="TonB-dependent receptor, plug domain"/>
    <property type="match status" value="1"/>
</dbReference>
<comment type="similarity">
    <text evidence="10 11">Belongs to the TonB-dependent receptor family.</text>
</comment>
<evidence type="ECO:0000256" key="8">
    <source>
        <dbReference type="ARBA" id="ARBA00023170"/>
    </source>
</evidence>
<evidence type="ECO:0000256" key="6">
    <source>
        <dbReference type="ARBA" id="ARBA00023077"/>
    </source>
</evidence>
<keyword evidence="7 10" id="KW-0472">Membrane</keyword>
<dbReference type="GO" id="GO:0015344">
    <property type="term" value="F:siderophore uptake transmembrane transporter activity"/>
    <property type="evidence" value="ECO:0007669"/>
    <property type="project" value="TreeGrafter"/>
</dbReference>
<dbReference type="GO" id="GO:0009279">
    <property type="term" value="C:cell outer membrane"/>
    <property type="evidence" value="ECO:0007669"/>
    <property type="project" value="UniProtKB-SubCell"/>
</dbReference>
<evidence type="ECO:0000259" key="13">
    <source>
        <dbReference type="Pfam" id="PF00593"/>
    </source>
</evidence>
<accession>W0RLS6</accession>
<evidence type="ECO:0000256" key="1">
    <source>
        <dbReference type="ARBA" id="ARBA00004571"/>
    </source>
</evidence>
<keyword evidence="16" id="KW-1185">Reference proteome</keyword>
<dbReference type="InParanoid" id="W0RLS6"/>
<keyword evidence="3 10" id="KW-1134">Transmembrane beta strand</keyword>
<evidence type="ECO:0000259" key="14">
    <source>
        <dbReference type="Pfam" id="PF07715"/>
    </source>
</evidence>
<dbReference type="OrthoDB" id="9758472at2"/>
<evidence type="ECO:0000256" key="12">
    <source>
        <dbReference type="SAM" id="SignalP"/>
    </source>
</evidence>
<reference evidence="15 16" key="1">
    <citation type="journal article" date="2014" name="Genome Announc.">
        <title>Genome Sequence and Methylome of Soil Bacterium Gemmatirosa kalamazoonensis KBS708T, a Member of the Rarely Cultivated Gemmatimonadetes Phylum.</title>
        <authorList>
            <person name="Debruyn J.M."/>
            <person name="Radosevich M."/>
            <person name="Wommack K.E."/>
            <person name="Polson S.W."/>
            <person name="Hauser L.J."/>
            <person name="Fawaz M.N."/>
            <person name="Korlach J."/>
            <person name="Tsai Y.C."/>
        </authorList>
    </citation>
    <scope>NUCLEOTIDE SEQUENCE [LARGE SCALE GENOMIC DNA]</scope>
    <source>
        <strain evidence="15 16">KBS708</strain>
    </source>
</reference>
<comment type="subcellular location">
    <subcellularLocation>
        <location evidence="1 10">Cell outer membrane</location>
        <topology evidence="1 10">Multi-pass membrane protein</topology>
    </subcellularLocation>
</comment>
<dbReference type="Pfam" id="PF13620">
    <property type="entry name" value="CarboxypepD_reg"/>
    <property type="match status" value="1"/>
</dbReference>
<dbReference type="PATRIC" id="fig|861299.3.peg.3783"/>
<evidence type="ECO:0000256" key="4">
    <source>
        <dbReference type="ARBA" id="ARBA00022692"/>
    </source>
</evidence>
<dbReference type="HOGENOM" id="CLU_015276_0_0_0"/>
<dbReference type="EMBL" id="CP007128">
    <property type="protein sequence ID" value="AHG91265.1"/>
    <property type="molecule type" value="Genomic_DNA"/>
</dbReference>
<dbReference type="InterPro" id="IPR037066">
    <property type="entry name" value="Plug_dom_sf"/>
</dbReference>
<dbReference type="InterPro" id="IPR039426">
    <property type="entry name" value="TonB-dep_rcpt-like"/>
</dbReference>
<dbReference type="RefSeq" id="WP_025412716.1">
    <property type="nucleotide sequence ID" value="NZ_CP007128.1"/>
</dbReference>
<evidence type="ECO:0000256" key="7">
    <source>
        <dbReference type="ARBA" id="ARBA00023136"/>
    </source>
</evidence>
<dbReference type="STRING" id="861299.J421_3728"/>
<evidence type="ECO:0000256" key="2">
    <source>
        <dbReference type="ARBA" id="ARBA00022448"/>
    </source>
</evidence>
<dbReference type="PANTHER" id="PTHR30069">
    <property type="entry name" value="TONB-DEPENDENT OUTER MEMBRANE RECEPTOR"/>
    <property type="match status" value="1"/>
</dbReference>
<evidence type="ECO:0000256" key="9">
    <source>
        <dbReference type="ARBA" id="ARBA00023237"/>
    </source>
</evidence>
<sequence length="866" mass="92088">MQRLSHRSLACALVVRAAPLVALITLVAVPASLAAQATATGRVVGVITDENHAPVQGAQVSLTGTRLGALSGLDGRYVIGGVPAGTYEVRVQRIGQRPRSVPNVVVRAGEATAADASLEAAAASLGGVVVSASRRVEKITDAPATISSIGTETLDQSVGNTFAGALKEAKGVDFIQVGMTAIAINARGFNSSFNNRFLMVEDGRISVLPENGLPVGSFTPTPKVDLAGLEVLVGPGSALYGPDASNGVLSLRTKDPRQYKGATLEITGGNRSYADIQGRYANTTSSGALGFKVAGEYQTANDWANYLCYTAGGAVSFAAGQKPTCATGLVREDNLKTPIDWKAKVARGTGAVVWYDGENRLEVNAGMSVTDGVGQTNVGRNQLSGWKYNVAQARYTTPHWYLNAYRAQSQSGKSFALNRYAGAQLTPATASLSPDSLRMLSDWPSDGRMYAGEAQGNYVVAPLRNTAVVFGAQYRDDVVSSDRQWLTDRITGSDISNDQKGVYAQTTTPVMPWLDVVLAGRYDKPSVYHAQWSPKAGVVVKPIADQALRVTFNRAFKSPTILQTNFFIPDWTSIISIYGNTTGFKTVNAAGNTVSTYGAMVPETNKTWEFGYKGVLAQRLYLDATYFRSDYQNFMSPLTIVGNPFAAGGAATWAVPTENPGNHIPVNAQGRIVNQANISPIVLIYYNLGNAKVSGTDIGANFVATPHVELRGTVSTVKIDELTTPSGASPEATSLNSPTTKWTFGGTARDVGPLTFGATWRNVNAYYFRSGSNQGVVPTFGTLDASVSLKLSTLQNTMLNLGVSNLLSCTAQDVTYVPASKLPTGAQPNSIIDQEDRSCGFNRRHVEMINMPEIGPIAFLGVRFQR</sequence>
<evidence type="ECO:0000256" key="11">
    <source>
        <dbReference type="RuleBase" id="RU003357"/>
    </source>
</evidence>
<dbReference type="InterPro" id="IPR013784">
    <property type="entry name" value="Carb-bd-like_fold"/>
</dbReference>
<name>W0RLS6_9BACT</name>
<dbReference type="Proteomes" id="UP000019151">
    <property type="component" value="Chromosome"/>
</dbReference>
<dbReference type="SUPFAM" id="SSF49452">
    <property type="entry name" value="Starch-binding domain-like"/>
    <property type="match status" value="1"/>
</dbReference>
<keyword evidence="8 15" id="KW-0675">Receptor</keyword>
<dbReference type="AlphaFoldDB" id="W0RLS6"/>
<proteinExistence type="inferred from homology"/>
<evidence type="ECO:0000313" key="15">
    <source>
        <dbReference type="EMBL" id="AHG91265.1"/>
    </source>
</evidence>
<dbReference type="Gene3D" id="2.60.40.1120">
    <property type="entry name" value="Carboxypeptidase-like, regulatory domain"/>
    <property type="match status" value="1"/>
</dbReference>
<dbReference type="KEGG" id="gba:J421_3728"/>
<organism evidence="15 16">
    <name type="scientific">Gemmatirosa kalamazoonensis</name>
    <dbReference type="NCBI Taxonomy" id="861299"/>
    <lineage>
        <taxon>Bacteria</taxon>
        <taxon>Pseudomonadati</taxon>
        <taxon>Gemmatimonadota</taxon>
        <taxon>Gemmatimonadia</taxon>
        <taxon>Gemmatimonadales</taxon>
        <taxon>Gemmatimonadaceae</taxon>
        <taxon>Gemmatirosa</taxon>
    </lineage>
</organism>
<evidence type="ECO:0000256" key="5">
    <source>
        <dbReference type="ARBA" id="ARBA00022729"/>
    </source>
</evidence>
<dbReference type="Pfam" id="PF00593">
    <property type="entry name" value="TonB_dep_Rec_b-barrel"/>
    <property type="match status" value="1"/>
</dbReference>
<dbReference type="Gene3D" id="2.40.170.20">
    <property type="entry name" value="TonB-dependent receptor, beta-barrel domain"/>
    <property type="match status" value="1"/>
</dbReference>
<dbReference type="PROSITE" id="PS52016">
    <property type="entry name" value="TONB_DEPENDENT_REC_3"/>
    <property type="match status" value="1"/>
</dbReference>
<keyword evidence="4 10" id="KW-0812">Transmembrane</keyword>
<evidence type="ECO:0000256" key="3">
    <source>
        <dbReference type="ARBA" id="ARBA00022452"/>
    </source>
</evidence>
<keyword evidence="6 11" id="KW-0798">TonB box</keyword>
<dbReference type="InterPro" id="IPR036942">
    <property type="entry name" value="Beta-barrel_TonB_sf"/>
</dbReference>
<evidence type="ECO:0000256" key="10">
    <source>
        <dbReference type="PROSITE-ProRule" id="PRU01360"/>
    </source>
</evidence>
<dbReference type="eggNOG" id="COG4771">
    <property type="taxonomic scope" value="Bacteria"/>
</dbReference>
<dbReference type="InterPro" id="IPR012910">
    <property type="entry name" value="Plug_dom"/>
</dbReference>
<dbReference type="SUPFAM" id="SSF56935">
    <property type="entry name" value="Porins"/>
    <property type="match status" value="1"/>
</dbReference>
<dbReference type="GO" id="GO:0030246">
    <property type="term" value="F:carbohydrate binding"/>
    <property type="evidence" value="ECO:0007669"/>
    <property type="project" value="InterPro"/>
</dbReference>
<feature type="chain" id="PRO_5004794574" evidence="12">
    <location>
        <begin position="38"/>
        <end position="866"/>
    </location>
</feature>
<evidence type="ECO:0000313" key="16">
    <source>
        <dbReference type="Proteomes" id="UP000019151"/>
    </source>
</evidence>
<dbReference type="PANTHER" id="PTHR30069:SF29">
    <property type="entry name" value="HEMOGLOBIN AND HEMOGLOBIN-HAPTOGLOBIN-BINDING PROTEIN 1-RELATED"/>
    <property type="match status" value="1"/>
</dbReference>
<dbReference type="Pfam" id="PF07715">
    <property type="entry name" value="Plug"/>
    <property type="match status" value="1"/>
</dbReference>
<feature type="domain" description="TonB-dependent receptor plug" evidence="14">
    <location>
        <begin position="139"/>
        <end position="248"/>
    </location>
</feature>